<dbReference type="InterPro" id="IPR000014">
    <property type="entry name" value="PAS"/>
</dbReference>
<accession>A0A482T5A3</accession>
<dbReference type="InterPro" id="IPR029016">
    <property type="entry name" value="GAF-like_dom_sf"/>
</dbReference>
<dbReference type="PANTHER" id="PTHR43711">
    <property type="entry name" value="TWO-COMPONENT HISTIDINE KINASE"/>
    <property type="match status" value="1"/>
</dbReference>
<dbReference type="Pfam" id="PF00512">
    <property type="entry name" value="HisKA"/>
    <property type="match status" value="1"/>
</dbReference>
<comment type="caution">
    <text evidence="12">The sequence shown here is derived from an EMBL/GenBank/DDBJ whole genome shotgun (WGS) entry which is preliminary data.</text>
</comment>
<dbReference type="CDD" id="cd00156">
    <property type="entry name" value="REC"/>
    <property type="match status" value="1"/>
</dbReference>
<dbReference type="CDD" id="cd00075">
    <property type="entry name" value="HATPase"/>
    <property type="match status" value="1"/>
</dbReference>
<sequence length="839" mass="95037">MSVSIYVVSILCEWLSNTYLTGHRISNVMGVLSNRIRILHVDDEPGFAEMASEFLEREDDRFAVETETSVSEGHTRLAESDFDCIISDHDMPDQNGIEFLESVREEYPDLPFILYTGKGSEEIASSAISAGATDYLQKQSGTSQYTVLSNRIRNAVEQYRVNRERRRRRERQKRQGDAPLELTTDKTTIAGDFETALERITETAADVLDVPRINVWLFDDDHDTLQCVDHFDKPSGIHESTMELDVENYPAYVEALESNRSIVAHNAIEDPRTAELRDYLEKHDVQALLDSTIRSEGTVVGVVCHEHVGGPREWTDDETEFANDIADLVQQVLRTRERIKRTSELERARDLLRHTEGIADVGSWEVDPETQDVYWSDHLFEMLGWEDEEEPPLEDALDVYVEEDRPRVQSAVEEALGAGESFAVEARFRRSDGEIRWFDIRGEPVIEDGKVVTVRGAVHDVTDRRRREHVLREMYDIISNRHSSFEDQVQALLELGRAELDVEYGTLSEIRGEEYVFKFVDADSESIQPNDVVPVSATNCEIVASTEQTLVLENVERDAPGETDRAGFTEWGISCYIGSPIFVEDEVYGTFCFYDTDSRASRFSEWEETLVDLMSNWVSHELQRQQVNERLQAQNEQLEQFASIVSHDLRNPLNVAQGRLELAREECDSGHLDGVMRAHSRMTELIEDLLTLAREGDAVRELESVDVASLTETCWKNVATAEATLTTEITRRIQADRSRLQQLLENLLRNAIEHGGENVTITIGELEDGFYVEDDGPGIPEDERDDVFEPAYSTAEDGTGFGLSIVKQIAQAHGWDIQATDSSEGGARFEITNVESAAE</sequence>
<dbReference type="InterPro" id="IPR035965">
    <property type="entry name" value="PAS-like_dom_sf"/>
</dbReference>
<dbReference type="SUPFAM" id="SSF55785">
    <property type="entry name" value="PYP-like sensor domain (PAS domain)"/>
    <property type="match status" value="1"/>
</dbReference>
<dbReference type="InterPro" id="IPR005467">
    <property type="entry name" value="His_kinase_dom"/>
</dbReference>
<organism evidence="12 13">
    <name type="scientific">Haloarcula hispanica</name>
    <dbReference type="NCBI Taxonomy" id="51589"/>
    <lineage>
        <taxon>Archaea</taxon>
        <taxon>Methanobacteriati</taxon>
        <taxon>Methanobacteriota</taxon>
        <taxon>Stenosarchaea group</taxon>
        <taxon>Halobacteria</taxon>
        <taxon>Halobacteriales</taxon>
        <taxon>Haloarculaceae</taxon>
        <taxon>Haloarcula</taxon>
    </lineage>
</organism>
<dbReference type="InterPro" id="IPR036890">
    <property type="entry name" value="HATPase_C_sf"/>
</dbReference>
<dbReference type="InterPro" id="IPR003018">
    <property type="entry name" value="GAF"/>
</dbReference>
<dbReference type="SMART" id="SM00388">
    <property type="entry name" value="HisKA"/>
    <property type="match status" value="1"/>
</dbReference>
<evidence type="ECO:0000256" key="3">
    <source>
        <dbReference type="ARBA" id="ARBA00022553"/>
    </source>
</evidence>
<evidence type="ECO:0000256" key="6">
    <source>
        <dbReference type="ARBA" id="ARBA00023012"/>
    </source>
</evidence>
<evidence type="ECO:0000259" key="11">
    <source>
        <dbReference type="PROSITE" id="PS50113"/>
    </source>
</evidence>
<dbReference type="SUPFAM" id="SSF52172">
    <property type="entry name" value="CheY-like"/>
    <property type="match status" value="1"/>
</dbReference>
<dbReference type="PRINTS" id="PR00344">
    <property type="entry name" value="BCTRLSENSOR"/>
</dbReference>
<dbReference type="PROSITE" id="PS50110">
    <property type="entry name" value="RESPONSE_REGULATORY"/>
    <property type="match status" value="1"/>
</dbReference>
<evidence type="ECO:0000256" key="4">
    <source>
        <dbReference type="ARBA" id="ARBA00022679"/>
    </source>
</evidence>
<dbReference type="Pfam" id="PF01590">
    <property type="entry name" value="GAF"/>
    <property type="match status" value="2"/>
</dbReference>
<dbReference type="EC" id="2.7.13.3" evidence="2"/>
<keyword evidence="3 7" id="KW-0597">Phosphoprotein</keyword>
<dbReference type="PROSITE" id="PS50113">
    <property type="entry name" value="PAC"/>
    <property type="match status" value="1"/>
</dbReference>
<dbReference type="InterPro" id="IPR036097">
    <property type="entry name" value="HisK_dim/P_sf"/>
</dbReference>
<evidence type="ECO:0000259" key="9">
    <source>
        <dbReference type="PROSITE" id="PS50110"/>
    </source>
</evidence>
<dbReference type="PROSITE" id="PS50109">
    <property type="entry name" value="HIS_KIN"/>
    <property type="match status" value="1"/>
</dbReference>
<evidence type="ECO:0000256" key="1">
    <source>
        <dbReference type="ARBA" id="ARBA00000085"/>
    </source>
</evidence>
<dbReference type="SMART" id="SM00065">
    <property type="entry name" value="GAF"/>
    <property type="match status" value="2"/>
</dbReference>
<dbReference type="InterPro" id="IPR003661">
    <property type="entry name" value="HisK_dim/P_dom"/>
</dbReference>
<dbReference type="Gene3D" id="3.40.50.2300">
    <property type="match status" value="1"/>
</dbReference>
<evidence type="ECO:0000256" key="5">
    <source>
        <dbReference type="ARBA" id="ARBA00022777"/>
    </source>
</evidence>
<dbReference type="NCBIfam" id="TIGR00229">
    <property type="entry name" value="sensory_box"/>
    <property type="match status" value="1"/>
</dbReference>
<dbReference type="InterPro" id="IPR050736">
    <property type="entry name" value="Sensor_HK_Regulatory"/>
</dbReference>
<proteinExistence type="predicted"/>
<feature type="domain" description="PAS" evidence="10">
    <location>
        <begin position="366"/>
        <end position="419"/>
    </location>
</feature>
<dbReference type="InterPro" id="IPR001610">
    <property type="entry name" value="PAC"/>
</dbReference>
<dbReference type="PANTHER" id="PTHR43711:SF1">
    <property type="entry name" value="HISTIDINE KINASE 1"/>
    <property type="match status" value="1"/>
</dbReference>
<dbReference type="Pfam" id="PF08447">
    <property type="entry name" value="PAS_3"/>
    <property type="match status" value="1"/>
</dbReference>
<dbReference type="Gene3D" id="1.10.287.130">
    <property type="match status" value="1"/>
</dbReference>
<feature type="domain" description="Response regulatory" evidence="9">
    <location>
        <begin position="37"/>
        <end position="153"/>
    </location>
</feature>
<dbReference type="SUPFAM" id="SSF55874">
    <property type="entry name" value="ATPase domain of HSP90 chaperone/DNA topoisomerase II/histidine kinase"/>
    <property type="match status" value="1"/>
</dbReference>
<dbReference type="InterPro" id="IPR000700">
    <property type="entry name" value="PAS-assoc_C"/>
</dbReference>
<dbReference type="GO" id="GO:0000155">
    <property type="term" value="F:phosphorelay sensor kinase activity"/>
    <property type="evidence" value="ECO:0007669"/>
    <property type="project" value="InterPro"/>
</dbReference>
<feature type="domain" description="Histidine kinase" evidence="8">
    <location>
        <begin position="644"/>
        <end position="832"/>
    </location>
</feature>
<dbReference type="SUPFAM" id="SSF55781">
    <property type="entry name" value="GAF domain-like"/>
    <property type="match status" value="2"/>
</dbReference>
<comment type="catalytic activity">
    <reaction evidence="1">
        <text>ATP + protein L-histidine = ADP + protein N-phospho-L-histidine.</text>
        <dbReference type="EC" id="2.7.13.3"/>
    </reaction>
</comment>
<dbReference type="CDD" id="cd00082">
    <property type="entry name" value="HisKA"/>
    <property type="match status" value="1"/>
</dbReference>
<dbReference type="Gene3D" id="3.30.450.20">
    <property type="entry name" value="PAS domain"/>
    <property type="match status" value="1"/>
</dbReference>
<dbReference type="InterPro" id="IPR003594">
    <property type="entry name" value="HATPase_dom"/>
</dbReference>
<evidence type="ECO:0000259" key="8">
    <source>
        <dbReference type="PROSITE" id="PS50109"/>
    </source>
</evidence>
<dbReference type="InterPro" id="IPR011006">
    <property type="entry name" value="CheY-like_superfamily"/>
</dbReference>
<reference evidence="12 13" key="1">
    <citation type="submission" date="2018-12" db="EMBL/GenBank/DDBJ databases">
        <title>Draft genome sequence of Haloarcula hispinica strain 18.1, an halophilic archaeon isolated from Chott El Jerid of Southern Tunisia.</title>
        <authorList>
            <person name="Najjari A."/>
            <person name="Ben Dhia O."/>
            <person name="Ferjani R."/>
            <person name="Mahjoubi M."/>
            <person name="Sghaier H."/>
            <person name="Elshahed M."/>
            <person name="Ouzari H.I."/>
            <person name="Cherid A."/>
            <person name="Youssef N."/>
        </authorList>
    </citation>
    <scope>NUCLEOTIDE SEQUENCE [LARGE SCALE GENOMIC DNA]</scope>
    <source>
        <strain evidence="12 13">18.1</strain>
    </source>
</reference>
<dbReference type="Gene3D" id="2.10.70.100">
    <property type="match status" value="1"/>
</dbReference>
<dbReference type="Pfam" id="PF00072">
    <property type="entry name" value="Response_reg"/>
    <property type="match status" value="1"/>
</dbReference>
<name>A0A482T5A3_HALHI</name>
<dbReference type="CDD" id="cd00130">
    <property type="entry name" value="PAS"/>
    <property type="match status" value="1"/>
</dbReference>
<protein>
    <recommendedName>
        <fullName evidence="2">histidine kinase</fullName>
        <ecNumber evidence="2">2.7.13.3</ecNumber>
    </recommendedName>
</protein>
<evidence type="ECO:0000313" key="12">
    <source>
        <dbReference type="EMBL" id="RYJ08037.1"/>
    </source>
</evidence>
<dbReference type="Gene3D" id="3.30.450.40">
    <property type="match status" value="2"/>
</dbReference>
<dbReference type="PROSITE" id="PS50112">
    <property type="entry name" value="PAS"/>
    <property type="match status" value="1"/>
</dbReference>
<dbReference type="Gene3D" id="3.30.565.10">
    <property type="entry name" value="Histidine kinase-like ATPase, C-terminal domain"/>
    <property type="match status" value="1"/>
</dbReference>
<feature type="modified residue" description="4-aspartylphosphate" evidence="7">
    <location>
        <position position="88"/>
    </location>
</feature>
<dbReference type="EMBL" id="RZIG01000003">
    <property type="protein sequence ID" value="RYJ08037.1"/>
    <property type="molecule type" value="Genomic_DNA"/>
</dbReference>
<dbReference type="AlphaFoldDB" id="A0A482T5A3"/>
<dbReference type="SUPFAM" id="SSF47384">
    <property type="entry name" value="Homodimeric domain of signal transducing histidine kinase"/>
    <property type="match status" value="1"/>
</dbReference>
<evidence type="ECO:0000256" key="2">
    <source>
        <dbReference type="ARBA" id="ARBA00012438"/>
    </source>
</evidence>
<dbReference type="SMART" id="SM00448">
    <property type="entry name" value="REC"/>
    <property type="match status" value="1"/>
</dbReference>
<keyword evidence="4" id="KW-0808">Transferase</keyword>
<gene>
    <name evidence="12" type="ORF">ELS20_16735</name>
</gene>
<evidence type="ECO:0000313" key="13">
    <source>
        <dbReference type="Proteomes" id="UP000293535"/>
    </source>
</evidence>
<dbReference type="Proteomes" id="UP000293535">
    <property type="component" value="Unassembled WGS sequence"/>
</dbReference>
<feature type="domain" description="PAC" evidence="11">
    <location>
        <begin position="422"/>
        <end position="473"/>
    </location>
</feature>
<dbReference type="InterPro" id="IPR004358">
    <property type="entry name" value="Sig_transdc_His_kin-like_C"/>
</dbReference>
<dbReference type="InterPro" id="IPR001789">
    <property type="entry name" value="Sig_transdc_resp-reg_receiver"/>
</dbReference>
<dbReference type="SMART" id="SM00086">
    <property type="entry name" value="PAC"/>
    <property type="match status" value="1"/>
</dbReference>
<keyword evidence="6" id="KW-0902">Two-component regulatory system</keyword>
<evidence type="ECO:0000259" key="10">
    <source>
        <dbReference type="PROSITE" id="PS50112"/>
    </source>
</evidence>
<dbReference type="Pfam" id="PF02518">
    <property type="entry name" value="HATPase_c"/>
    <property type="match status" value="1"/>
</dbReference>
<keyword evidence="5" id="KW-0418">Kinase</keyword>
<dbReference type="InterPro" id="IPR013655">
    <property type="entry name" value="PAS_fold_3"/>
</dbReference>
<dbReference type="SMART" id="SM00387">
    <property type="entry name" value="HATPase_c"/>
    <property type="match status" value="1"/>
</dbReference>
<evidence type="ECO:0000256" key="7">
    <source>
        <dbReference type="PROSITE-ProRule" id="PRU00169"/>
    </source>
</evidence>